<dbReference type="EMBL" id="CP032698">
    <property type="protein sequence ID" value="AYG82873.1"/>
    <property type="molecule type" value="Genomic_DNA"/>
</dbReference>
<gene>
    <name evidence="2" type="ORF">DWB77_05061</name>
</gene>
<dbReference type="Proteomes" id="UP000271554">
    <property type="component" value="Chromosome"/>
</dbReference>
<sequence>MSADPITEPVNEAQDPIDLLIEFEKASKEPIRAEYVEGMVIVPPQPDHNHNRAATELYFQLRTAGIAHVGIGNGYRTGVTAEKTLSLLVPDFYVMRREPSDLDEAYRRTNRGWYPIELLHLAGEVTSTNHETDTGPKYRSYAAAGVPLYVIVHRYERKVYVHSEPVPDKKQPLNSHYRTTTVTELGGTFPLPAPYPVLDTSVL</sequence>
<dbReference type="KEGG" id="shun:DWB77_05061"/>
<dbReference type="PANTHER" id="PTHR35400:SF3">
    <property type="entry name" value="SLL1072 PROTEIN"/>
    <property type="match status" value="1"/>
</dbReference>
<dbReference type="OrthoDB" id="4184221at2"/>
<evidence type="ECO:0000313" key="2">
    <source>
        <dbReference type="EMBL" id="AYG82873.1"/>
    </source>
</evidence>
<organism evidence="2 3">
    <name type="scientific">Streptomyces hundungensis</name>
    <dbReference type="NCBI Taxonomy" id="1077946"/>
    <lineage>
        <taxon>Bacteria</taxon>
        <taxon>Bacillati</taxon>
        <taxon>Actinomycetota</taxon>
        <taxon>Actinomycetes</taxon>
        <taxon>Kitasatosporales</taxon>
        <taxon>Streptomycetaceae</taxon>
        <taxon>Streptomyces</taxon>
    </lineage>
</organism>
<dbReference type="AlphaFoldDB" id="A0A387HKT2"/>
<dbReference type="InterPro" id="IPR011335">
    <property type="entry name" value="Restrct_endonuc-II-like"/>
</dbReference>
<dbReference type="InterPro" id="IPR012296">
    <property type="entry name" value="Nuclease_put_TT1808"/>
</dbReference>
<proteinExistence type="predicted"/>
<dbReference type="SUPFAM" id="SSF52980">
    <property type="entry name" value="Restriction endonuclease-like"/>
    <property type="match status" value="1"/>
</dbReference>
<name>A0A387HKT2_9ACTN</name>
<dbReference type="PANTHER" id="PTHR35400">
    <property type="entry name" value="SLR1083 PROTEIN"/>
    <property type="match status" value="1"/>
</dbReference>
<protein>
    <recommendedName>
        <fullName evidence="1">Putative restriction endonuclease domain-containing protein</fullName>
    </recommendedName>
</protein>
<feature type="domain" description="Putative restriction endonuclease" evidence="1">
    <location>
        <begin position="22"/>
        <end position="184"/>
    </location>
</feature>
<evidence type="ECO:0000313" key="3">
    <source>
        <dbReference type="Proteomes" id="UP000271554"/>
    </source>
</evidence>
<dbReference type="InterPro" id="IPR008538">
    <property type="entry name" value="Uma2"/>
</dbReference>
<dbReference type="Pfam" id="PF05685">
    <property type="entry name" value="Uma2"/>
    <property type="match status" value="1"/>
</dbReference>
<keyword evidence="3" id="KW-1185">Reference proteome</keyword>
<reference evidence="2 3" key="1">
    <citation type="submission" date="2018-10" db="EMBL/GenBank/DDBJ databases">
        <title>Relationship between Morphology and Antimicrobial Activity in Streptomyces.</title>
        <authorList>
            <person name="Kang H.J."/>
            <person name="Kim S.B."/>
        </authorList>
    </citation>
    <scope>NUCLEOTIDE SEQUENCE [LARGE SCALE GENOMIC DNA]</scope>
    <source>
        <strain evidence="2 3">BH38</strain>
    </source>
</reference>
<accession>A0A387HKT2</accession>
<dbReference type="Gene3D" id="3.90.1570.10">
    <property type="entry name" value="tt1808, chain A"/>
    <property type="match status" value="1"/>
</dbReference>
<dbReference type="CDD" id="cd06260">
    <property type="entry name" value="DUF820-like"/>
    <property type="match status" value="1"/>
</dbReference>
<dbReference type="RefSeq" id="WP_120723386.1">
    <property type="nucleotide sequence ID" value="NZ_CP032698.1"/>
</dbReference>
<evidence type="ECO:0000259" key="1">
    <source>
        <dbReference type="Pfam" id="PF05685"/>
    </source>
</evidence>